<sequence length="64" mass="7057">MAFEKGDTVVLHDEHSEFDGQTGEVTQVSETMFGDATYIIQFDEGQEAGISEDAIEAAEQEDEE</sequence>
<dbReference type="RefSeq" id="WP_260595141.1">
    <property type="nucleotide sequence ID" value="NZ_CP104003.1"/>
</dbReference>
<name>A0A9E7R5V4_9EURY</name>
<dbReference type="EMBL" id="CP104003">
    <property type="protein sequence ID" value="UWM56021.1"/>
    <property type="molecule type" value="Genomic_DNA"/>
</dbReference>
<gene>
    <name evidence="1" type="ORF">N0B31_06950</name>
</gene>
<reference evidence="1" key="1">
    <citation type="submission" date="2022-09" db="EMBL/GenBank/DDBJ databases">
        <title>Diverse halophilic archaea isolated from saline environments.</title>
        <authorList>
            <person name="Cui H.-L."/>
        </authorList>
    </citation>
    <scope>NUCLEOTIDE SEQUENCE</scope>
    <source>
        <strain evidence="1">ZS-35-S2</strain>
    </source>
</reference>
<evidence type="ECO:0000313" key="1">
    <source>
        <dbReference type="EMBL" id="UWM56021.1"/>
    </source>
</evidence>
<dbReference type="KEGG" id="ssai:N0B31_06950"/>
<proteinExistence type="predicted"/>
<protein>
    <submittedName>
        <fullName evidence="1">DUF1918 domain-containing protein</fullName>
    </submittedName>
</protein>
<dbReference type="GeneID" id="74942146"/>
<keyword evidence="2" id="KW-1185">Reference proteome</keyword>
<organism evidence="1 2">
    <name type="scientific">Salinirubellus salinus</name>
    <dbReference type="NCBI Taxonomy" id="1364945"/>
    <lineage>
        <taxon>Archaea</taxon>
        <taxon>Methanobacteriati</taxon>
        <taxon>Methanobacteriota</taxon>
        <taxon>Stenosarchaea group</taxon>
        <taxon>Halobacteria</taxon>
        <taxon>Halobacteriales</taxon>
        <taxon>Natronomonadaceae</taxon>
        <taxon>Salinirubellus</taxon>
    </lineage>
</organism>
<evidence type="ECO:0000313" key="2">
    <source>
        <dbReference type="Proteomes" id="UP001057580"/>
    </source>
</evidence>
<dbReference type="Proteomes" id="UP001057580">
    <property type="component" value="Chromosome"/>
</dbReference>
<accession>A0A9E7R5V4</accession>
<dbReference type="AlphaFoldDB" id="A0A9E7R5V4"/>